<feature type="binding site" evidence="4">
    <location>
        <position position="196"/>
    </location>
    <ligand>
        <name>[4Fe-4S] cluster</name>
        <dbReference type="ChEBI" id="CHEBI:49883"/>
    </ligand>
</feature>
<evidence type="ECO:0000256" key="2">
    <source>
        <dbReference type="ARBA" id="ARBA00023002"/>
    </source>
</evidence>
<dbReference type="GO" id="GO:0070814">
    <property type="term" value="P:hydrogen sulfide biosynthetic process"/>
    <property type="evidence" value="ECO:0007669"/>
    <property type="project" value="UniProtKB-UniRule"/>
</dbReference>
<dbReference type="Gene3D" id="3.40.50.620">
    <property type="entry name" value="HUPs"/>
    <property type="match status" value="1"/>
</dbReference>
<evidence type="ECO:0000313" key="6">
    <source>
        <dbReference type="EMBL" id="CAA9263154.1"/>
    </source>
</evidence>
<dbReference type="InterPro" id="IPR014729">
    <property type="entry name" value="Rossmann-like_a/b/a_fold"/>
</dbReference>
<dbReference type="GO" id="GO:0019379">
    <property type="term" value="P:sulfate assimilation, phosphoadenylyl sulfate reduction by phosphoadenylyl-sulfate reductase (thioredoxin)"/>
    <property type="evidence" value="ECO:0007669"/>
    <property type="project" value="UniProtKB-UniRule"/>
</dbReference>
<dbReference type="HAMAP" id="MF_00063">
    <property type="entry name" value="CysH"/>
    <property type="match status" value="1"/>
</dbReference>
<dbReference type="InterPro" id="IPR004511">
    <property type="entry name" value="PAPS/APS_Rdtase"/>
</dbReference>
<evidence type="ECO:0000256" key="3">
    <source>
        <dbReference type="ARBA" id="ARBA00024327"/>
    </source>
</evidence>
<dbReference type="GO" id="GO:0043866">
    <property type="term" value="F:adenylyl-sulfate reductase (thioredoxin) activity"/>
    <property type="evidence" value="ECO:0007669"/>
    <property type="project" value="UniProtKB-EC"/>
</dbReference>
<dbReference type="GO" id="GO:0004604">
    <property type="term" value="F:phosphoadenylyl-sulfate reductase (thioredoxin) activity"/>
    <property type="evidence" value="ECO:0007669"/>
    <property type="project" value="UniProtKB-UniRule"/>
</dbReference>
<feature type="binding site" evidence="4">
    <location>
        <position position="114"/>
    </location>
    <ligand>
        <name>[4Fe-4S] cluster</name>
        <dbReference type="ChEBI" id="CHEBI:49883"/>
    </ligand>
</feature>
<dbReference type="PANTHER" id="PTHR46509">
    <property type="entry name" value="PHOSPHOADENOSINE PHOSPHOSULFATE REDUCTASE"/>
    <property type="match status" value="1"/>
</dbReference>
<dbReference type="GO" id="GO:0051539">
    <property type="term" value="F:4 iron, 4 sulfur cluster binding"/>
    <property type="evidence" value="ECO:0007669"/>
    <property type="project" value="UniProtKB-UniRule"/>
</dbReference>
<feature type="domain" description="Phosphoadenosine phosphosulphate reductase" evidence="5">
    <location>
        <begin position="43"/>
        <end position="202"/>
    </location>
</feature>
<dbReference type="Pfam" id="PF01507">
    <property type="entry name" value="PAPS_reduct"/>
    <property type="match status" value="1"/>
</dbReference>
<sequence>MSLVEVSAPSFSDATLAELNDRFETQSASSIVRWAVDTFHPYLCLSASMTDAVLIDIATRVEPSVEVVFIDTGYHFPETLETVETVRRRYGLNLRVMTVKPFDTPLWKSDPEGCCSAVKVGQLDRALFGKHAWMSGLRRSESETRQGAPIVARDLRGLIKVNPIATWSDLDVGAYIRDHDVPTNPLLDRGYQSIGCRPCTRPVADGDDARSGRWDGLGKTECGLHTT</sequence>
<keyword evidence="4" id="KW-0411">Iron-sulfur</keyword>
<keyword evidence="4" id="KW-0479">Metal-binding</keyword>
<dbReference type="GO" id="GO:0005737">
    <property type="term" value="C:cytoplasm"/>
    <property type="evidence" value="ECO:0007669"/>
    <property type="project" value="UniProtKB-SubCell"/>
</dbReference>
<dbReference type="PANTHER" id="PTHR46509:SF1">
    <property type="entry name" value="PHOSPHOADENOSINE PHOSPHOSULFATE REDUCTASE"/>
    <property type="match status" value="1"/>
</dbReference>
<comment type="pathway">
    <text evidence="3 4">Sulfur metabolism; hydrogen sulfide biosynthesis; sulfite from sulfate.</text>
</comment>
<dbReference type="SUPFAM" id="SSF52402">
    <property type="entry name" value="Adenine nucleotide alpha hydrolases-like"/>
    <property type="match status" value="1"/>
</dbReference>
<comment type="cofactor">
    <cofactor evidence="4">
        <name>[4Fe-4S] cluster</name>
        <dbReference type="ChEBI" id="CHEBI:49883"/>
    </cofactor>
    <text evidence="4">Binds 1 [4Fe-4S] cluster per subunit.</text>
</comment>
<keyword evidence="4" id="KW-0963">Cytoplasm</keyword>
<dbReference type="NCBIfam" id="NF002537">
    <property type="entry name" value="PRK02090.1"/>
    <property type="match status" value="1"/>
</dbReference>
<keyword evidence="4" id="KW-0408">Iron</keyword>
<proteinExistence type="inferred from homology"/>
<dbReference type="InterPro" id="IPR002500">
    <property type="entry name" value="PAPS_reduct_dom"/>
</dbReference>
<evidence type="ECO:0000256" key="1">
    <source>
        <dbReference type="ARBA" id="ARBA00009732"/>
    </source>
</evidence>
<dbReference type="EC" id="1.8.4.10" evidence="4"/>
<comment type="similarity">
    <text evidence="1 4">Belongs to the PAPS reductase family. CysH subfamily.</text>
</comment>
<dbReference type="PIRSF" id="PIRSF000857">
    <property type="entry name" value="PAPS_reductase"/>
    <property type="match status" value="1"/>
</dbReference>
<organism evidence="6">
    <name type="scientific">uncultured Acidimicrobiales bacterium</name>
    <dbReference type="NCBI Taxonomy" id="310071"/>
    <lineage>
        <taxon>Bacteria</taxon>
        <taxon>Bacillati</taxon>
        <taxon>Actinomycetota</taxon>
        <taxon>Acidimicrobiia</taxon>
        <taxon>Acidimicrobiales</taxon>
        <taxon>environmental samples</taxon>
    </lineage>
</organism>
<name>A0A6J4IY87_9ACTN</name>
<protein>
    <recommendedName>
        <fullName evidence="4">Adenosine 5'-phosphosulfate reductase</fullName>
        <shortName evidence="4">APS reductase</shortName>
        <ecNumber evidence="4">1.8.4.10</ecNumber>
    </recommendedName>
    <alternativeName>
        <fullName evidence="4">5'-adenylylsulfate reductase</fullName>
    </alternativeName>
    <alternativeName>
        <fullName evidence="4">Thioredoxin-dependent 5'-adenylylsulfate reductase</fullName>
    </alternativeName>
</protein>
<keyword evidence="2 4" id="KW-0560">Oxidoreductase</keyword>
<dbReference type="GO" id="GO:0046872">
    <property type="term" value="F:metal ion binding"/>
    <property type="evidence" value="ECO:0007669"/>
    <property type="project" value="UniProtKB-KW"/>
</dbReference>
<feature type="active site" description="Nucleophile; cysteine thiosulfonate intermediate" evidence="4">
    <location>
        <position position="222"/>
    </location>
</feature>
<evidence type="ECO:0000256" key="4">
    <source>
        <dbReference type="HAMAP-Rule" id="MF_00063"/>
    </source>
</evidence>
<dbReference type="AlphaFoldDB" id="A0A6J4IY87"/>
<feature type="binding site" evidence="4">
    <location>
        <position position="115"/>
    </location>
    <ligand>
        <name>[4Fe-4S] cluster</name>
        <dbReference type="ChEBI" id="CHEBI:49883"/>
    </ligand>
</feature>
<comment type="subcellular location">
    <subcellularLocation>
        <location evidence="4">Cytoplasm</location>
    </subcellularLocation>
</comment>
<comment type="catalytic activity">
    <reaction evidence="4">
        <text>[thioredoxin]-disulfide + sulfite + AMP + 2 H(+) = adenosine 5'-phosphosulfate + [thioredoxin]-dithiol</text>
        <dbReference type="Rhea" id="RHEA:21976"/>
        <dbReference type="Rhea" id="RHEA-COMP:10698"/>
        <dbReference type="Rhea" id="RHEA-COMP:10700"/>
        <dbReference type="ChEBI" id="CHEBI:15378"/>
        <dbReference type="ChEBI" id="CHEBI:17359"/>
        <dbReference type="ChEBI" id="CHEBI:29950"/>
        <dbReference type="ChEBI" id="CHEBI:50058"/>
        <dbReference type="ChEBI" id="CHEBI:58243"/>
        <dbReference type="ChEBI" id="CHEBI:456215"/>
        <dbReference type="EC" id="1.8.4.10"/>
    </reaction>
</comment>
<accession>A0A6J4IY87</accession>
<dbReference type="CDD" id="cd23945">
    <property type="entry name" value="PAPS_reductase"/>
    <property type="match status" value="1"/>
</dbReference>
<dbReference type="EMBL" id="CADCSZ010000175">
    <property type="protein sequence ID" value="CAA9263154.1"/>
    <property type="molecule type" value="Genomic_DNA"/>
</dbReference>
<dbReference type="NCBIfam" id="TIGR00434">
    <property type="entry name" value="cysH"/>
    <property type="match status" value="1"/>
</dbReference>
<gene>
    <name evidence="4" type="primary">cysH</name>
    <name evidence="6" type="ORF">AVDCRST_MAG76-3006</name>
</gene>
<evidence type="ECO:0000259" key="5">
    <source>
        <dbReference type="Pfam" id="PF01507"/>
    </source>
</evidence>
<reference evidence="6" key="1">
    <citation type="submission" date="2020-02" db="EMBL/GenBank/DDBJ databases">
        <authorList>
            <person name="Meier V. D."/>
        </authorList>
    </citation>
    <scope>NUCLEOTIDE SEQUENCE</scope>
    <source>
        <strain evidence="6">AVDCRST_MAG76</strain>
    </source>
</reference>
<comment type="function">
    <text evidence="4">Catalyzes the formation of sulfite from adenosine 5'-phosphosulfate (APS) using thioredoxin as an electron donor.</text>
</comment>
<feature type="binding site" evidence="4">
    <location>
        <position position="199"/>
    </location>
    <ligand>
        <name>[4Fe-4S] cluster</name>
        <dbReference type="ChEBI" id="CHEBI:49883"/>
    </ligand>
</feature>